<feature type="compositionally biased region" description="Basic and acidic residues" evidence="1">
    <location>
        <begin position="73"/>
        <end position="94"/>
    </location>
</feature>
<gene>
    <name evidence="2" type="ORF">AAFF_G00072940</name>
</gene>
<name>A0AAD7RYF0_9TELE</name>
<dbReference type="AlphaFoldDB" id="A0AAD7RYF0"/>
<keyword evidence="3" id="KW-1185">Reference proteome</keyword>
<evidence type="ECO:0000256" key="1">
    <source>
        <dbReference type="SAM" id="MobiDB-lite"/>
    </source>
</evidence>
<reference evidence="2" key="1">
    <citation type="journal article" date="2023" name="Science">
        <title>Genome structures resolve the early diversification of teleost fishes.</title>
        <authorList>
            <person name="Parey E."/>
            <person name="Louis A."/>
            <person name="Montfort J."/>
            <person name="Bouchez O."/>
            <person name="Roques C."/>
            <person name="Iampietro C."/>
            <person name="Lluch J."/>
            <person name="Castinel A."/>
            <person name="Donnadieu C."/>
            <person name="Desvignes T."/>
            <person name="Floi Bucao C."/>
            <person name="Jouanno E."/>
            <person name="Wen M."/>
            <person name="Mejri S."/>
            <person name="Dirks R."/>
            <person name="Jansen H."/>
            <person name="Henkel C."/>
            <person name="Chen W.J."/>
            <person name="Zahm M."/>
            <person name="Cabau C."/>
            <person name="Klopp C."/>
            <person name="Thompson A.W."/>
            <person name="Robinson-Rechavi M."/>
            <person name="Braasch I."/>
            <person name="Lecointre G."/>
            <person name="Bobe J."/>
            <person name="Postlethwait J.H."/>
            <person name="Berthelot C."/>
            <person name="Roest Crollius H."/>
            <person name="Guiguen Y."/>
        </authorList>
    </citation>
    <scope>NUCLEOTIDE SEQUENCE</scope>
    <source>
        <strain evidence="2">NC1722</strain>
    </source>
</reference>
<organism evidence="2 3">
    <name type="scientific">Aldrovandia affinis</name>
    <dbReference type="NCBI Taxonomy" id="143900"/>
    <lineage>
        <taxon>Eukaryota</taxon>
        <taxon>Metazoa</taxon>
        <taxon>Chordata</taxon>
        <taxon>Craniata</taxon>
        <taxon>Vertebrata</taxon>
        <taxon>Euteleostomi</taxon>
        <taxon>Actinopterygii</taxon>
        <taxon>Neopterygii</taxon>
        <taxon>Teleostei</taxon>
        <taxon>Notacanthiformes</taxon>
        <taxon>Halosauridae</taxon>
        <taxon>Aldrovandia</taxon>
    </lineage>
</organism>
<protein>
    <submittedName>
        <fullName evidence="2">Uncharacterized protein</fullName>
    </submittedName>
</protein>
<evidence type="ECO:0000313" key="2">
    <source>
        <dbReference type="EMBL" id="KAJ8392620.1"/>
    </source>
</evidence>
<dbReference type="Proteomes" id="UP001221898">
    <property type="component" value="Unassembled WGS sequence"/>
</dbReference>
<sequence length="123" mass="13110">MTCPRRGPVCSGLLSPATAESPGPAQTQRRAACGPRGFGGAALAPAARLVPSESSARLHETPLPPRTSGAKLRVTERRRAGGSDLSEASRDKQEVTQPTPFAKKADSRSRHFPSLWGKPRRSR</sequence>
<evidence type="ECO:0000313" key="3">
    <source>
        <dbReference type="Proteomes" id="UP001221898"/>
    </source>
</evidence>
<comment type="caution">
    <text evidence="2">The sequence shown here is derived from an EMBL/GenBank/DDBJ whole genome shotgun (WGS) entry which is preliminary data.</text>
</comment>
<feature type="region of interest" description="Disordered" evidence="1">
    <location>
        <begin position="1"/>
        <end position="123"/>
    </location>
</feature>
<dbReference type="EMBL" id="JAINUG010000144">
    <property type="protein sequence ID" value="KAJ8392620.1"/>
    <property type="molecule type" value="Genomic_DNA"/>
</dbReference>
<proteinExistence type="predicted"/>
<accession>A0AAD7RYF0</accession>